<evidence type="ECO:0000313" key="1">
    <source>
        <dbReference type="EMBL" id="KAA6348648.1"/>
    </source>
</evidence>
<sequence>MANSKEKKSYNINAAKRYPVVFNKKYGAFQKGDETSVTLPIAIKWVGLNVVDITDEIKKDMVLYKMDDLLKKLTEKKEKTEK</sequence>
<accession>A0A5J4SRT7</accession>
<dbReference type="AlphaFoldDB" id="A0A5J4SRT7"/>
<dbReference type="EMBL" id="SNRY01000063">
    <property type="protein sequence ID" value="KAA6348648.1"/>
    <property type="molecule type" value="Genomic_DNA"/>
</dbReference>
<proteinExistence type="predicted"/>
<name>A0A5J4SRT7_9ZZZZ</name>
<reference evidence="1" key="1">
    <citation type="submission" date="2019-03" db="EMBL/GenBank/DDBJ databases">
        <title>Single cell metagenomics reveals metabolic interactions within the superorganism composed of flagellate Streblomastix strix and complex community of Bacteroidetes bacteria on its surface.</title>
        <authorList>
            <person name="Treitli S.C."/>
            <person name="Kolisko M."/>
            <person name="Husnik F."/>
            <person name="Keeling P."/>
            <person name="Hampl V."/>
        </authorList>
    </citation>
    <scope>NUCLEOTIDE SEQUENCE</scope>
    <source>
        <strain evidence="1">STM</strain>
    </source>
</reference>
<gene>
    <name evidence="1" type="ORF">EZS27_003881</name>
</gene>
<comment type="caution">
    <text evidence="1">The sequence shown here is derived from an EMBL/GenBank/DDBJ whole genome shotgun (WGS) entry which is preliminary data.</text>
</comment>
<protein>
    <submittedName>
        <fullName evidence="1">Uncharacterized protein</fullName>
    </submittedName>
</protein>
<organism evidence="1">
    <name type="scientific">termite gut metagenome</name>
    <dbReference type="NCBI Taxonomy" id="433724"/>
    <lineage>
        <taxon>unclassified sequences</taxon>
        <taxon>metagenomes</taxon>
        <taxon>organismal metagenomes</taxon>
    </lineage>
</organism>